<sequence length="279" mass="30190">MRIDLHSHSTASDGTQSPTQVVRAAADAGLDVLALTDHDTDRGWAEAAEAAAEVGIELVPGIEVSTLHHGRSVHLLAYWPDPDHPPLRDALEEIRASRRARVPVMLALLAEHGIELSEDDVARASVGTSAPGRPHVADALVERGVVEHRGEALARYLQPGGPAWVPRTGIELVDAVRWIREAGGTSVVAHPWGRSARDVLGRDTFAALAAEGLAGIEVDHQDHSEQDRRDLRRLADELDLVVTGASDHHGRGKRGHALGCHTTHPEEYQRLRARARRLG</sequence>
<dbReference type="InterPro" id="IPR003141">
    <property type="entry name" value="Pol/His_phosphatase_N"/>
</dbReference>
<dbReference type="PANTHER" id="PTHR42924:SF3">
    <property type="entry name" value="POLYMERASE_HISTIDINOL PHOSPHATASE N-TERMINAL DOMAIN-CONTAINING PROTEIN"/>
    <property type="match status" value="1"/>
</dbReference>
<dbReference type="PANTHER" id="PTHR42924">
    <property type="entry name" value="EXONUCLEASE"/>
    <property type="match status" value="1"/>
</dbReference>
<keyword evidence="4" id="KW-1185">Reference proteome</keyword>
<reference evidence="3 4" key="1">
    <citation type="submission" date="2020-10" db="EMBL/GenBank/DDBJ databases">
        <title>Nocardioides sp. isolated from sludge.</title>
        <authorList>
            <person name="Zhang X."/>
        </authorList>
    </citation>
    <scope>NUCLEOTIDE SEQUENCE [LARGE SCALE GENOMIC DNA]</scope>
    <source>
        <strain evidence="3 4">Y6</strain>
    </source>
</reference>
<dbReference type="Gene3D" id="3.20.20.140">
    <property type="entry name" value="Metal-dependent hydrolases"/>
    <property type="match status" value="1"/>
</dbReference>
<dbReference type="SUPFAM" id="SSF89550">
    <property type="entry name" value="PHP domain-like"/>
    <property type="match status" value="1"/>
</dbReference>
<evidence type="ECO:0000259" key="2">
    <source>
        <dbReference type="SMART" id="SM00481"/>
    </source>
</evidence>
<organism evidence="3 4">
    <name type="scientific">Nocardioides malaquae</name>
    <dbReference type="NCBI Taxonomy" id="2773426"/>
    <lineage>
        <taxon>Bacteria</taxon>
        <taxon>Bacillati</taxon>
        <taxon>Actinomycetota</taxon>
        <taxon>Actinomycetes</taxon>
        <taxon>Propionibacteriales</taxon>
        <taxon>Nocardioidaceae</taxon>
        <taxon>Nocardioides</taxon>
    </lineage>
</organism>
<proteinExistence type="predicted"/>
<gene>
    <name evidence="3" type="ORF">IEQ44_02330</name>
</gene>
<dbReference type="Proteomes" id="UP000756387">
    <property type="component" value="Unassembled WGS sequence"/>
</dbReference>
<accession>A0ABR9RQP5</accession>
<dbReference type="Pfam" id="PF02811">
    <property type="entry name" value="PHP"/>
    <property type="match status" value="1"/>
</dbReference>
<feature type="domain" description="Polymerase/histidinol phosphatase N-terminal" evidence="2">
    <location>
        <begin position="3"/>
        <end position="68"/>
    </location>
</feature>
<feature type="region of interest" description="Disordered" evidence="1">
    <location>
        <begin position="245"/>
        <end position="265"/>
    </location>
</feature>
<dbReference type="CDD" id="cd07438">
    <property type="entry name" value="PHP_HisPPase_AMP"/>
    <property type="match status" value="1"/>
</dbReference>
<dbReference type="InterPro" id="IPR052018">
    <property type="entry name" value="PHP_domain"/>
</dbReference>
<protein>
    <submittedName>
        <fullName evidence="3">PHP domain-containing protein</fullName>
    </submittedName>
</protein>
<evidence type="ECO:0000313" key="3">
    <source>
        <dbReference type="EMBL" id="MBE7323490.1"/>
    </source>
</evidence>
<evidence type="ECO:0000313" key="4">
    <source>
        <dbReference type="Proteomes" id="UP000756387"/>
    </source>
</evidence>
<evidence type="ECO:0000256" key="1">
    <source>
        <dbReference type="SAM" id="MobiDB-lite"/>
    </source>
</evidence>
<dbReference type="InterPro" id="IPR016195">
    <property type="entry name" value="Pol/histidinol_Pase-like"/>
</dbReference>
<dbReference type="InterPro" id="IPR004013">
    <property type="entry name" value="PHP_dom"/>
</dbReference>
<dbReference type="Gene3D" id="1.10.150.650">
    <property type="match status" value="1"/>
</dbReference>
<comment type="caution">
    <text evidence="3">The sequence shown here is derived from an EMBL/GenBank/DDBJ whole genome shotgun (WGS) entry which is preliminary data.</text>
</comment>
<dbReference type="EMBL" id="JADCSA010000002">
    <property type="protein sequence ID" value="MBE7323490.1"/>
    <property type="molecule type" value="Genomic_DNA"/>
</dbReference>
<dbReference type="SMART" id="SM00481">
    <property type="entry name" value="POLIIIAc"/>
    <property type="match status" value="1"/>
</dbReference>
<name>A0ABR9RQP5_9ACTN</name>